<dbReference type="CDD" id="cd12190">
    <property type="entry name" value="Bacova_04320_like"/>
    <property type="match status" value="1"/>
</dbReference>
<reference evidence="3 4" key="1">
    <citation type="submission" date="2020-08" db="EMBL/GenBank/DDBJ databases">
        <title>Genomic Encyclopedia of Type Strains, Phase IV (KMG-IV): sequencing the most valuable type-strain genomes for metagenomic binning, comparative biology and taxonomic classification.</title>
        <authorList>
            <person name="Goeker M."/>
        </authorList>
    </citation>
    <scope>NUCLEOTIDE SEQUENCE [LARGE SCALE GENOMIC DNA]</scope>
    <source>
        <strain evidence="3 4">DSM 22548</strain>
    </source>
</reference>
<dbReference type="RefSeq" id="WP_183695833.1">
    <property type="nucleotide sequence ID" value="NZ_JACICA010000004.1"/>
</dbReference>
<gene>
    <name evidence="3" type="ORF">FHS60_001063</name>
</gene>
<evidence type="ECO:0000313" key="3">
    <source>
        <dbReference type="EMBL" id="MBB3702600.1"/>
    </source>
</evidence>
<dbReference type="InterPro" id="IPR027823">
    <property type="entry name" value="DUF4468"/>
</dbReference>
<protein>
    <recommendedName>
        <fullName evidence="2">DUF4468 domain-containing protein</fullName>
    </recommendedName>
</protein>
<comment type="caution">
    <text evidence="3">The sequence shown here is derived from an EMBL/GenBank/DDBJ whole genome shotgun (WGS) entry which is preliminary data.</text>
</comment>
<organism evidence="3 4">
    <name type="scientific">Alloprevotella rava</name>
    <dbReference type="NCBI Taxonomy" id="671218"/>
    <lineage>
        <taxon>Bacteria</taxon>
        <taxon>Pseudomonadati</taxon>
        <taxon>Bacteroidota</taxon>
        <taxon>Bacteroidia</taxon>
        <taxon>Bacteroidales</taxon>
        <taxon>Prevotellaceae</taxon>
        <taxon>Alloprevotella</taxon>
    </lineage>
</organism>
<evidence type="ECO:0000259" key="2">
    <source>
        <dbReference type="Pfam" id="PF14730"/>
    </source>
</evidence>
<sequence>MKIRKLLFLLLLLPLTVVAQTEQKYLKGAVPVNEQGVVVFSHTYDVPGTSKTEILKRLTDFTQQQLIKGENALPQCRIAESDEANGLLAARIEEYLYFKKKAWVTHRTRFFYDVIYQVEDNKFTVSLQRLHYIYEPEETPNDKLQDYRAEDWITDANALTPKGQLTRMAGKFRRFTIDRKNEIFREAAKAAGAQLKTKTVVVEE</sequence>
<evidence type="ECO:0000256" key="1">
    <source>
        <dbReference type="SAM" id="SignalP"/>
    </source>
</evidence>
<feature type="domain" description="DUF4468" evidence="2">
    <location>
        <begin position="40"/>
        <end position="132"/>
    </location>
</feature>
<feature type="signal peptide" evidence="1">
    <location>
        <begin position="1"/>
        <end position="19"/>
    </location>
</feature>
<feature type="chain" id="PRO_5031032358" description="DUF4468 domain-containing protein" evidence="1">
    <location>
        <begin position="20"/>
        <end position="204"/>
    </location>
</feature>
<proteinExistence type="predicted"/>
<dbReference type="Proteomes" id="UP000541425">
    <property type="component" value="Unassembled WGS sequence"/>
</dbReference>
<keyword evidence="1" id="KW-0732">Signal</keyword>
<dbReference type="Gene3D" id="3.30.530.80">
    <property type="match status" value="1"/>
</dbReference>
<accession>A0A7W5UIQ1</accession>
<dbReference type="EMBL" id="JACICA010000004">
    <property type="protein sequence ID" value="MBB3702600.1"/>
    <property type="molecule type" value="Genomic_DNA"/>
</dbReference>
<dbReference type="AlphaFoldDB" id="A0A7W5UIQ1"/>
<name>A0A7W5UIQ1_9BACT</name>
<dbReference type="Pfam" id="PF14730">
    <property type="entry name" value="DUF4468"/>
    <property type="match status" value="1"/>
</dbReference>
<evidence type="ECO:0000313" key="4">
    <source>
        <dbReference type="Proteomes" id="UP000541425"/>
    </source>
</evidence>